<dbReference type="NCBIfam" id="TIGR01711">
    <property type="entry name" value="gspJ"/>
    <property type="match status" value="1"/>
</dbReference>
<organism evidence="11">
    <name type="scientific">marine metagenome</name>
    <dbReference type="NCBI Taxonomy" id="408172"/>
    <lineage>
        <taxon>unclassified sequences</taxon>
        <taxon>metagenomes</taxon>
        <taxon>ecological metagenomes</taxon>
    </lineage>
</organism>
<dbReference type="PROSITE" id="PS00409">
    <property type="entry name" value="PROKAR_NTER_METHYL"/>
    <property type="match status" value="1"/>
</dbReference>
<accession>A0A381XSW2</accession>
<evidence type="ECO:0000256" key="10">
    <source>
        <dbReference type="SAM" id="Phobius"/>
    </source>
</evidence>
<keyword evidence="9 10" id="KW-0472">Membrane</keyword>
<evidence type="ECO:0000256" key="9">
    <source>
        <dbReference type="ARBA" id="ARBA00023136"/>
    </source>
</evidence>
<keyword evidence="8 10" id="KW-1133">Transmembrane helix</keyword>
<evidence type="ECO:0000256" key="5">
    <source>
        <dbReference type="ARBA" id="ARBA00022481"/>
    </source>
</evidence>
<dbReference type="PANTHER" id="PTHR39583:SF2">
    <property type="entry name" value="TYPE II SECRETION SYSTEM PROTEIN J"/>
    <property type="match status" value="1"/>
</dbReference>
<dbReference type="Gene3D" id="3.10.610.10">
    <property type="entry name" value="GSPII I/J protein-like"/>
    <property type="match status" value="1"/>
</dbReference>
<reference evidence="11" key="1">
    <citation type="submission" date="2018-05" db="EMBL/GenBank/DDBJ databases">
        <authorList>
            <person name="Lanie J.A."/>
            <person name="Ng W.-L."/>
            <person name="Kazmierczak K.M."/>
            <person name="Andrzejewski T.M."/>
            <person name="Davidsen T.M."/>
            <person name="Wayne K.J."/>
            <person name="Tettelin H."/>
            <person name="Glass J.I."/>
            <person name="Rusch D."/>
            <person name="Podicherti R."/>
            <person name="Tsui H.-C.T."/>
            <person name="Winkler M.E."/>
        </authorList>
    </citation>
    <scope>NUCLEOTIDE SEQUENCE</scope>
</reference>
<dbReference type="NCBIfam" id="TIGR02532">
    <property type="entry name" value="IV_pilin_GFxxxE"/>
    <property type="match status" value="1"/>
</dbReference>
<keyword evidence="6" id="KW-0997">Cell inner membrane</keyword>
<evidence type="ECO:0000256" key="3">
    <source>
        <dbReference type="ARBA" id="ARBA00021539"/>
    </source>
</evidence>
<comment type="subcellular location">
    <subcellularLocation>
        <location evidence="1">Cell inner membrane</location>
        <topology evidence="1">Single-pass membrane protein</topology>
    </subcellularLocation>
</comment>
<name>A0A381XSW2_9ZZZZ</name>
<evidence type="ECO:0000256" key="1">
    <source>
        <dbReference type="ARBA" id="ARBA00004377"/>
    </source>
</evidence>
<keyword evidence="4" id="KW-1003">Cell membrane</keyword>
<dbReference type="PANTHER" id="PTHR39583">
    <property type="entry name" value="TYPE II SECRETION SYSTEM PROTEIN J-RELATED"/>
    <property type="match status" value="1"/>
</dbReference>
<keyword evidence="5" id="KW-0488">Methylation</keyword>
<evidence type="ECO:0000256" key="2">
    <source>
        <dbReference type="ARBA" id="ARBA00011084"/>
    </source>
</evidence>
<dbReference type="Gene3D" id="2.10.70.20">
    <property type="entry name" value="gspk-gspi-gspj complex like domains"/>
    <property type="match status" value="1"/>
</dbReference>
<dbReference type="Pfam" id="PF11612">
    <property type="entry name" value="T2SSJ"/>
    <property type="match status" value="1"/>
</dbReference>
<dbReference type="GO" id="GO:0015628">
    <property type="term" value="P:protein secretion by the type II secretion system"/>
    <property type="evidence" value="ECO:0007669"/>
    <property type="project" value="InterPro"/>
</dbReference>
<evidence type="ECO:0000256" key="7">
    <source>
        <dbReference type="ARBA" id="ARBA00022692"/>
    </source>
</evidence>
<dbReference type="AlphaFoldDB" id="A0A381XSW2"/>
<comment type="similarity">
    <text evidence="2">Belongs to the GSP J family.</text>
</comment>
<proteinExistence type="inferred from homology"/>
<dbReference type="InterPro" id="IPR012902">
    <property type="entry name" value="N_methyl_site"/>
</dbReference>
<gene>
    <name evidence="11" type="ORF">METZ01_LOCUS120718</name>
</gene>
<dbReference type="Pfam" id="PF07963">
    <property type="entry name" value="N_methyl"/>
    <property type="match status" value="1"/>
</dbReference>
<evidence type="ECO:0000256" key="6">
    <source>
        <dbReference type="ARBA" id="ARBA00022519"/>
    </source>
</evidence>
<dbReference type="GO" id="GO:0005886">
    <property type="term" value="C:plasma membrane"/>
    <property type="evidence" value="ECO:0007669"/>
    <property type="project" value="UniProtKB-SubCell"/>
</dbReference>
<feature type="transmembrane region" description="Helical" evidence="10">
    <location>
        <begin position="12"/>
        <end position="30"/>
    </location>
</feature>
<dbReference type="InterPro" id="IPR010055">
    <property type="entry name" value="T2SS_protein-GspJ"/>
</dbReference>
<dbReference type="SUPFAM" id="SSF54523">
    <property type="entry name" value="Pili subunits"/>
    <property type="match status" value="1"/>
</dbReference>
<keyword evidence="7 10" id="KW-0812">Transmembrane</keyword>
<protein>
    <recommendedName>
        <fullName evidence="3">Type II secretion system protein J</fullName>
    </recommendedName>
</protein>
<dbReference type="EMBL" id="UINC01016268">
    <property type="protein sequence ID" value="SVA67864.1"/>
    <property type="molecule type" value="Genomic_DNA"/>
</dbReference>
<evidence type="ECO:0000256" key="8">
    <source>
        <dbReference type="ARBA" id="ARBA00022989"/>
    </source>
</evidence>
<evidence type="ECO:0000313" key="11">
    <source>
        <dbReference type="EMBL" id="SVA67864.1"/>
    </source>
</evidence>
<sequence>MKCVKGFTLVELLIAIAILSVIGVMALSGLNQVIDQKFIAQEHSDRWREVQLAMRTIYQDLSQIHPRSTREEFGETWQPALQADPRARYALELSRGGWTNPGGFARGSVLRVAYDWEENVLVRLHWPVMDRTLSTLPIRTDLLGGVNNIELRFLDNTGEWHQNWPPITTTIPESWIIRPRAIEFAIELEDFGNLWRLVEVGG</sequence>
<evidence type="ECO:0000256" key="4">
    <source>
        <dbReference type="ARBA" id="ARBA00022475"/>
    </source>
</evidence>
<dbReference type="InterPro" id="IPR045584">
    <property type="entry name" value="Pilin-like"/>
</dbReference>
<dbReference type="GO" id="GO:0015627">
    <property type="term" value="C:type II protein secretion system complex"/>
    <property type="evidence" value="ECO:0007669"/>
    <property type="project" value="InterPro"/>
</dbReference>
<dbReference type="InterPro" id="IPR051621">
    <property type="entry name" value="T2SS_protein_J"/>
</dbReference>